<evidence type="ECO:0000313" key="4">
    <source>
        <dbReference type="Proteomes" id="UP000594638"/>
    </source>
</evidence>
<keyword evidence="2" id="KW-0732">Signal</keyword>
<dbReference type="EMBL" id="CACTIH010003632">
    <property type="protein sequence ID" value="CAA2979642.1"/>
    <property type="molecule type" value="Genomic_DNA"/>
</dbReference>
<evidence type="ECO:0000313" key="3">
    <source>
        <dbReference type="EMBL" id="CAA2979642.1"/>
    </source>
</evidence>
<protein>
    <submittedName>
        <fullName evidence="3">Uncharacterized protein</fullName>
    </submittedName>
</protein>
<dbReference type="AlphaFoldDB" id="A0A8S0RJM5"/>
<name>A0A8S0RJM5_OLEEU</name>
<gene>
    <name evidence="3" type="ORF">OLEA9_A048796</name>
</gene>
<feature type="region of interest" description="Disordered" evidence="1">
    <location>
        <begin position="54"/>
        <end position="108"/>
    </location>
</feature>
<evidence type="ECO:0000256" key="1">
    <source>
        <dbReference type="SAM" id="MobiDB-lite"/>
    </source>
</evidence>
<comment type="caution">
    <text evidence="3">The sequence shown here is derived from an EMBL/GenBank/DDBJ whole genome shotgun (WGS) entry which is preliminary data.</text>
</comment>
<evidence type="ECO:0000256" key="2">
    <source>
        <dbReference type="SAM" id="SignalP"/>
    </source>
</evidence>
<dbReference type="OrthoDB" id="914261at2759"/>
<organism evidence="3 4">
    <name type="scientific">Olea europaea subsp. europaea</name>
    <dbReference type="NCBI Taxonomy" id="158383"/>
    <lineage>
        <taxon>Eukaryota</taxon>
        <taxon>Viridiplantae</taxon>
        <taxon>Streptophyta</taxon>
        <taxon>Embryophyta</taxon>
        <taxon>Tracheophyta</taxon>
        <taxon>Spermatophyta</taxon>
        <taxon>Magnoliopsida</taxon>
        <taxon>eudicotyledons</taxon>
        <taxon>Gunneridae</taxon>
        <taxon>Pentapetalae</taxon>
        <taxon>asterids</taxon>
        <taxon>lamiids</taxon>
        <taxon>Lamiales</taxon>
        <taxon>Oleaceae</taxon>
        <taxon>Oleeae</taxon>
        <taxon>Olea</taxon>
    </lineage>
</organism>
<keyword evidence="4" id="KW-1185">Reference proteome</keyword>
<dbReference type="Gramene" id="OE9A048796T1">
    <property type="protein sequence ID" value="OE9A048796C1"/>
    <property type="gene ID" value="OE9A048796"/>
</dbReference>
<feature type="chain" id="PRO_5035748159" evidence="2">
    <location>
        <begin position="23"/>
        <end position="229"/>
    </location>
</feature>
<feature type="signal peptide" evidence="2">
    <location>
        <begin position="1"/>
        <end position="22"/>
    </location>
</feature>
<feature type="compositionally biased region" description="Gly residues" evidence="1">
    <location>
        <begin position="58"/>
        <end position="68"/>
    </location>
</feature>
<accession>A0A8S0RJM5</accession>
<proteinExistence type="predicted"/>
<feature type="region of interest" description="Disordered" evidence="1">
    <location>
        <begin position="208"/>
        <end position="229"/>
    </location>
</feature>
<dbReference type="Proteomes" id="UP000594638">
    <property type="component" value="Unassembled WGS sequence"/>
</dbReference>
<reference evidence="3 4" key="1">
    <citation type="submission" date="2019-12" db="EMBL/GenBank/DDBJ databases">
        <authorList>
            <person name="Alioto T."/>
            <person name="Alioto T."/>
            <person name="Gomez Garrido J."/>
        </authorList>
    </citation>
    <scope>NUCLEOTIDE SEQUENCE [LARGE SCALE GENOMIC DNA]</scope>
</reference>
<sequence length="229" mass="22322">MAALKCSRIVLLSLLSLVVCSAHRTLPNEAGTNHDHMVHSLEDITDTRHAANRHVLSNGGGGGGGGGVASFPTPTSGGAQVVGSAGGYGSGSGHGNDGGHSSGGGGGGGGVGGWGGGFPSFGAPNFGIPGYCVPVGGNGGGYGFGGGYGSGSGGGNENNPPGYGGQPWGIVPPGNEPYHCQPVNSGNPYGCAGLTMYFSHHTHMNIPASNMPEPESTGHAMAPTESKLN</sequence>
<feature type="compositionally biased region" description="Gly residues" evidence="1">
    <location>
        <begin position="84"/>
        <end position="108"/>
    </location>
</feature>